<comment type="caution">
    <text evidence="4">The sequence shown here is derived from an EMBL/GenBank/DDBJ whole genome shotgun (WGS) entry which is preliminary data.</text>
</comment>
<evidence type="ECO:0000256" key="2">
    <source>
        <dbReference type="ARBA" id="ARBA00022840"/>
    </source>
</evidence>
<dbReference type="InterPro" id="IPR011009">
    <property type="entry name" value="Kinase-like_dom_sf"/>
</dbReference>
<organism evidence="4 5">
    <name type="scientific">Rhizophlyctis rosea</name>
    <dbReference type="NCBI Taxonomy" id="64517"/>
    <lineage>
        <taxon>Eukaryota</taxon>
        <taxon>Fungi</taxon>
        <taxon>Fungi incertae sedis</taxon>
        <taxon>Chytridiomycota</taxon>
        <taxon>Chytridiomycota incertae sedis</taxon>
        <taxon>Chytridiomycetes</taxon>
        <taxon>Rhizophlyctidales</taxon>
        <taxon>Rhizophlyctidaceae</taxon>
        <taxon>Rhizophlyctis</taxon>
    </lineage>
</organism>
<dbReference type="InterPro" id="IPR000719">
    <property type="entry name" value="Prot_kinase_dom"/>
</dbReference>
<dbReference type="InterPro" id="IPR008271">
    <property type="entry name" value="Ser/Thr_kinase_AS"/>
</dbReference>
<dbReference type="Pfam" id="PF00069">
    <property type="entry name" value="Pkinase"/>
    <property type="match status" value="1"/>
</dbReference>
<keyword evidence="2" id="KW-0067">ATP-binding</keyword>
<keyword evidence="1" id="KW-0547">Nucleotide-binding</keyword>
<gene>
    <name evidence="4" type="ORF">HK097_006257</name>
</gene>
<dbReference type="SMART" id="SM00220">
    <property type="entry name" value="S_TKc"/>
    <property type="match status" value="1"/>
</dbReference>
<dbReference type="EMBL" id="JADGJD010002935">
    <property type="protein sequence ID" value="KAJ3027014.1"/>
    <property type="molecule type" value="Genomic_DNA"/>
</dbReference>
<evidence type="ECO:0000256" key="1">
    <source>
        <dbReference type="ARBA" id="ARBA00022741"/>
    </source>
</evidence>
<dbReference type="PROSITE" id="PS00108">
    <property type="entry name" value="PROTEIN_KINASE_ST"/>
    <property type="match status" value="1"/>
</dbReference>
<dbReference type="Proteomes" id="UP001212841">
    <property type="component" value="Unassembled WGS sequence"/>
</dbReference>
<accession>A0AAD5WVX0</accession>
<evidence type="ECO:0000313" key="4">
    <source>
        <dbReference type="EMBL" id="KAJ3027014.1"/>
    </source>
</evidence>
<dbReference type="AlphaFoldDB" id="A0AAD5WVX0"/>
<dbReference type="GO" id="GO:0005829">
    <property type="term" value="C:cytosol"/>
    <property type="evidence" value="ECO:0007669"/>
    <property type="project" value="TreeGrafter"/>
</dbReference>
<dbReference type="Gene3D" id="1.10.510.10">
    <property type="entry name" value="Transferase(Phosphotransferase) domain 1"/>
    <property type="match status" value="1"/>
</dbReference>
<dbReference type="PROSITE" id="PS50011">
    <property type="entry name" value="PROTEIN_KINASE_DOM"/>
    <property type="match status" value="1"/>
</dbReference>
<name>A0AAD5WVX0_9FUNG</name>
<dbReference type="GO" id="GO:0045719">
    <property type="term" value="P:negative regulation of glycogen biosynthetic process"/>
    <property type="evidence" value="ECO:0007669"/>
    <property type="project" value="TreeGrafter"/>
</dbReference>
<dbReference type="SUPFAM" id="SSF56112">
    <property type="entry name" value="Protein kinase-like (PK-like)"/>
    <property type="match status" value="1"/>
</dbReference>
<sequence>MSAASAPVSGRPGHYRRKSRRVSQDLFECIEANPFMAEDKVQFIFRQIAQAVGYLHANNVVHRDIKDENIVIADDLTVRLVDFGTAAYIPTTRATYFDAFEGTLRYAAPEILRNETYRGPEQDVWSLGVLLYTIAFSSPPFPDEEHVLSGRFARPRFRRSEGLMDLIEKMLVVDLGKRVTIEGVLKHPWVKGEGGLEAIPDET</sequence>
<dbReference type="GO" id="GO:0035556">
    <property type="term" value="P:intracellular signal transduction"/>
    <property type="evidence" value="ECO:0007669"/>
    <property type="project" value="TreeGrafter"/>
</dbReference>
<feature type="domain" description="Protein kinase" evidence="3">
    <location>
        <begin position="1"/>
        <end position="190"/>
    </location>
</feature>
<reference evidence="4" key="1">
    <citation type="submission" date="2020-05" db="EMBL/GenBank/DDBJ databases">
        <title>Phylogenomic resolution of chytrid fungi.</title>
        <authorList>
            <person name="Stajich J.E."/>
            <person name="Amses K."/>
            <person name="Simmons R."/>
            <person name="Seto K."/>
            <person name="Myers J."/>
            <person name="Bonds A."/>
            <person name="Quandt C.A."/>
            <person name="Barry K."/>
            <person name="Liu P."/>
            <person name="Grigoriev I."/>
            <person name="Longcore J.E."/>
            <person name="James T.Y."/>
        </authorList>
    </citation>
    <scope>NUCLEOTIDE SEQUENCE</scope>
    <source>
        <strain evidence="4">JEL0318</strain>
    </source>
</reference>
<protein>
    <recommendedName>
        <fullName evidence="3">Protein kinase domain-containing protein</fullName>
    </recommendedName>
</protein>
<dbReference type="GO" id="GO:0005524">
    <property type="term" value="F:ATP binding"/>
    <property type="evidence" value="ECO:0007669"/>
    <property type="project" value="UniProtKB-KW"/>
</dbReference>
<dbReference type="GO" id="GO:0004674">
    <property type="term" value="F:protein serine/threonine kinase activity"/>
    <property type="evidence" value="ECO:0007669"/>
    <property type="project" value="TreeGrafter"/>
</dbReference>
<keyword evidence="5" id="KW-1185">Reference proteome</keyword>
<evidence type="ECO:0000259" key="3">
    <source>
        <dbReference type="PROSITE" id="PS50011"/>
    </source>
</evidence>
<dbReference type="PANTHER" id="PTHR24346:SF72">
    <property type="entry name" value="CAMK PROTEIN KINASE"/>
    <property type="match status" value="1"/>
</dbReference>
<proteinExistence type="predicted"/>
<dbReference type="PANTHER" id="PTHR24346">
    <property type="entry name" value="MAP/MICROTUBULE AFFINITY-REGULATING KINASE"/>
    <property type="match status" value="1"/>
</dbReference>
<dbReference type="GO" id="GO:0005634">
    <property type="term" value="C:nucleus"/>
    <property type="evidence" value="ECO:0007669"/>
    <property type="project" value="TreeGrafter"/>
</dbReference>
<evidence type="ECO:0000313" key="5">
    <source>
        <dbReference type="Proteomes" id="UP001212841"/>
    </source>
</evidence>